<reference evidence="1" key="1">
    <citation type="submission" date="2014-11" db="EMBL/GenBank/DDBJ databases">
        <authorList>
            <person name="Amaro Gonzalez C."/>
        </authorList>
    </citation>
    <scope>NUCLEOTIDE SEQUENCE</scope>
</reference>
<protein>
    <submittedName>
        <fullName evidence="1">Uncharacterized protein</fullName>
    </submittedName>
</protein>
<name>A0A0E9XWJ5_ANGAN</name>
<proteinExistence type="predicted"/>
<dbReference type="EMBL" id="GBXM01002504">
    <property type="protein sequence ID" value="JAI06074.1"/>
    <property type="molecule type" value="Transcribed_RNA"/>
</dbReference>
<organism evidence="1">
    <name type="scientific">Anguilla anguilla</name>
    <name type="common">European freshwater eel</name>
    <name type="synonym">Muraena anguilla</name>
    <dbReference type="NCBI Taxonomy" id="7936"/>
    <lineage>
        <taxon>Eukaryota</taxon>
        <taxon>Metazoa</taxon>
        <taxon>Chordata</taxon>
        <taxon>Craniata</taxon>
        <taxon>Vertebrata</taxon>
        <taxon>Euteleostomi</taxon>
        <taxon>Actinopterygii</taxon>
        <taxon>Neopterygii</taxon>
        <taxon>Teleostei</taxon>
        <taxon>Anguilliformes</taxon>
        <taxon>Anguillidae</taxon>
        <taxon>Anguilla</taxon>
    </lineage>
</organism>
<sequence length="31" mass="3485">MRSDSRLDDTLARNNALAIDTASLFLIIYSQ</sequence>
<evidence type="ECO:0000313" key="1">
    <source>
        <dbReference type="EMBL" id="JAI06074.1"/>
    </source>
</evidence>
<dbReference type="AlphaFoldDB" id="A0A0E9XWJ5"/>
<accession>A0A0E9XWJ5</accession>
<reference evidence="1" key="2">
    <citation type="journal article" date="2015" name="Fish Shellfish Immunol.">
        <title>Early steps in the European eel (Anguilla anguilla)-Vibrio vulnificus interaction in the gills: Role of the RtxA13 toxin.</title>
        <authorList>
            <person name="Callol A."/>
            <person name="Pajuelo D."/>
            <person name="Ebbesson L."/>
            <person name="Teles M."/>
            <person name="MacKenzie S."/>
            <person name="Amaro C."/>
        </authorList>
    </citation>
    <scope>NUCLEOTIDE SEQUENCE</scope>
</reference>